<dbReference type="EMBL" id="JAHUZB010000003">
    <property type="protein sequence ID" value="MBV7390876.1"/>
    <property type="molecule type" value="Genomic_DNA"/>
</dbReference>
<reference evidence="2 3" key="1">
    <citation type="submission" date="2021-06" db="EMBL/GenBank/DDBJ databases">
        <title>Enterococcus alishanensis sp. nov., a novel lactic acid bacterium isolated from fresh coffee beans.</title>
        <authorList>
            <person name="Chen Y.-S."/>
        </authorList>
    </citation>
    <scope>NUCLEOTIDE SEQUENCE [LARGE SCALE GENOMIC DNA]</scope>
    <source>
        <strain evidence="2 3">ALS3</strain>
    </source>
</reference>
<dbReference type="Pfam" id="PF02698">
    <property type="entry name" value="DUF218"/>
    <property type="match status" value="1"/>
</dbReference>
<gene>
    <name evidence="2" type="ORF">KUA55_09300</name>
</gene>
<evidence type="ECO:0000313" key="3">
    <source>
        <dbReference type="Proteomes" id="UP000774130"/>
    </source>
</evidence>
<dbReference type="RefSeq" id="WP_218325921.1">
    <property type="nucleotide sequence ID" value="NZ_JAHUZB010000003.1"/>
</dbReference>
<dbReference type="PANTHER" id="PTHR30336">
    <property type="entry name" value="INNER MEMBRANE PROTEIN, PROBABLE PERMEASE"/>
    <property type="match status" value="1"/>
</dbReference>
<dbReference type="InterPro" id="IPR051599">
    <property type="entry name" value="Cell_Envelope_Assoc"/>
</dbReference>
<proteinExistence type="predicted"/>
<evidence type="ECO:0000313" key="2">
    <source>
        <dbReference type="EMBL" id="MBV7390876.1"/>
    </source>
</evidence>
<organism evidence="2 3">
    <name type="scientific">Enterococcus alishanensis</name>
    <dbReference type="NCBI Taxonomy" id="1303817"/>
    <lineage>
        <taxon>Bacteria</taxon>
        <taxon>Bacillati</taxon>
        <taxon>Bacillota</taxon>
        <taxon>Bacilli</taxon>
        <taxon>Lactobacillales</taxon>
        <taxon>Enterococcaceae</taxon>
        <taxon>Enterococcus</taxon>
    </lineage>
</organism>
<dbReference type="Proteomes" id="UP000774130">
    <property type="component" value="Unassembled WGS sequence"/>
</dbReference>
<comment type="caution">
    <text evidence="2">The sequence shown here is derived from an EMBL/GenBank/DDBJ whole genome shotgun (WGS) entry which is preliminary data.</text>
</comment>
<dbReference type="InterPro" id="IPR003848">
    <property type="entry name" value="DUF218"/>
</dbReference>
<dbReference type="CDD" id="cd06259">
    <property type="entry name" value="YdcF-like"/>
    <property type="match status" value="1"/>
</dbReference>
<accession>A0ABS6TD99</accession>
<feature type="domain" description="DUF218" evidence="1">
    <location>
        <begin position="27"/>
        <end position="177"/>
    </location>
</feature>
<name>A0ABS6TD99_9ENTE</name>
<evidence type="ECO:0000259" key="1">
    <source>
        <dbReference type="Pfam" id="PF02698"/>
    </source>
</evidence>
<keyword evidence="3" id="KW-1185">Reference proteome</keyword>
<protein>
    <submittedName>
        <fullName evidence="2">YdcF family protein</fullName>
    </submittedName>
</protein>
<sequence>MLETLVNFLIQQEDEKNFSADTLVLAGNSLPNLISYTAKFVKEKKIKTVMFCGGIGHGTQFLIDNYKEMMPELHMENFSQLPEATIMLEIFKQTYGDISQLDIIKEEQSTNTGENARFSLAAFDNPPEKIWLVQDPLLKKRSLLTFQKNWPIPTKDIALMPYPTFDENWWPKEYYLSLVIGEIRRLHDDEQGYGPKGANYIPHVDIPDNVWQAYLAVKDLLIRDVRKN</sequence>
<dbReference type="PANTHER" id="PTHR30336:SF20">
    <property type="entry name" value="DUF218 DOMAIN-CONTAINING PROTEIN"/>
    <property type="match status" value="1"/>
</dbReference>